<sequence length="126" mass="13824">MKKVSFFFFVLLLGVAVTGISQTTSLADFFAGKWEITVVGTPNGDAKFVTNLTRKDGKLTGELKDPTGKNPEAIPIEKIEEEANKITIYFTAQSYDVNIALEKITDDDLKGSLLGMFDATAKRVKE</sequence>
<keyword evidence="3" id="KW-1185">Reference proteome</keyword>
<evidence type="ECO:0000313" key="2">
    <source>
        <dbReference type="EMBL" id="GAA4405008.1"/>
    </source>
</evidence>
<dbReference type="EMBL" id="BAABHB010000003">
    <property type="protein sequence ID" value="GAA4405008.1"/>
    <property type="molecule type" value="Genomic_DNA"/>
</dbReference>
<gene>
    <name evidence="2" type="ORF">GCM10023187_23000</name>
</gene>
<feature type="chain" id="PRO_5046456157" description="Lipocalin-like domain-containing protein" evidence="1">
    <location>
        <begin position="28"/>
        <end position="126"/>
    </location>
</feature>
<name>A0ABP8KF47_9BACT</name>
<comment type="caution">
    <text evidence="2">The sequence shown here is derived from an EMBL/GenBank/DDBJ whole genome shotgun (WGS) entry which is preliminary data.</text>
</comment>
<evidence type="ECO:0008006" key="4">
    <source>
        <dbReference type="Google" id="ProtNLM"/>
    </source>
</evidence>
<dbReference type="RefSeq" id="WP_345267137.1">
    <property type="nucleotide sequence ID" value="NZ_BAABHB010000003.1"/>
</dbReference>
<evidence type="ECO:0000313" key="3">
    <source>
        <dbReference type="Proteomes" id="UP001500936"/>
    </source>
</evidence>
<evidence type="ECO:0000256" key="1">
    <source>
        <dbReference type="SAM" id="SignalP"/>
    </source>
</evidence>
<keyword evidence="1" id="KW-0732">Signal</keyword>
<accession>A0ABP8KF47</accession>
<feature type="signal peptide" evidence="1">
    <location>
        <begin position="1"/>
        <end position="27"/>
    </location>
</feature>
<reference evidence="3" key="1">
    <citation type="journal article" date="2019" name="Int. J. Syst. Evol. Microbiol.">
        <title>The Global Catalogue of Microorganisms (GCM) 10K type strain sequencing project: providing services to taxonomists for standard genome sequencing and annotation.</title>
        <authorList>
            <consortium name="The Broad Institute Genomics Platform"/>
            <consortium name="The Broad Institute Genome Sequencing Center for Infectious Disease"/>
            <person name="Wu L."/>
            <person name="Ma J."/>
        </authorList>
    </citation>
    <scope>NUCLEOTIDE SEQUENCE [LARGE SCALE GENOMIC DNA]</scope>
    <source>
        <strain evidence="3">JCM 17925</strain>
    </source>
</reference>
<protein>
    <recommendedName>
        <fullName evidence="4">Lipocalin-like domain-containing protein</fullName>
    </recommendedName>
</protein>
<dbReference type="Proteomes" id="UP001500936">
    <property type="component" value="Unassembled WGS sequence"/>
</dbReference>
<proteinExistence type="predicted"/>
<organism evidence="2 3">
    <name type="scientific">Nibrella viscosa</name>
    <dbReference type="NCBI Taxonomy" id="1084524"/>
    <lineage>
        <taxon>Bacteria</taxon>
        <taxon>Pseudomonadati</taxon>
        <taxon>Bacteroidota</taxon>
        <taxon>Cytophagia</taxon>
        <taxon>Cytophagales</taxon>
        <taxon>Spirosomataceae</taxon>
        <taxon>Nibrella</taxon>
    </lineage>
</organism>